<keyword evidence="3" id="KW-0547">Nucleotide-binding</keyword>
<evidence type="ECO:0000256" key="3">
    <source>
        <dbReference type="ARBA" id="ARBA00022741"/>
    </source>
</evidence>
<proteinExistence type="predicted"/>
<name>A0A068VSS5_PROFF</name>
<dbReference type="EC" id="2.7.1.35" evidence="1"/>
<dbReference type="EMBL" id="LM676387">
    <property type="protein sequence ID" value="CEP26018.1"/>
    <property type="molecule type" value="Genomic_DNA"/>
</dbReference>
<dbReference type="PANTHER" id="PTHR10534:SF2">
    <property type="entry name" value="PYRIDOXAL KINASE"/>
    <property type="match status" value="1"/>
</dbReference>
<dbReference type="InterPro" id="IPR029056">
    <property type="entry name" value="Ribokinase-like"/>
</dbReference>
<evidence type="ECO:0000256" key="4">
    <source>
        <dbReference type="ARBA" id="ARBA00022777"/>
    </source>
</evidence>
<keyword evidence="4 7" id="KW-0418">Kinase</keyword>
<protein>
    <recommendedName>
        <fullName evidence="1">pyridoxal kinase</fullName>
        <ecNumber evidence="1">2.7.1.35</ecNumber>
    </recommendedName>
</protein>
<dbReference type="NCBIfam" id="NF004398">
    <property type="entry name" value="PRK05756.1"/>
    <property type="match status" value="1"/>
</dbReference>
<gene>
    <name evidence="7" type="primary">pdxY</name>
    <name evidence="7" type="ORF">PFCIRM138_03585</name>
</gene>
<evidence type="ECO:0000256" key="5">
    <source>
        <dbReference type="ARBA" id="ARBA00022840"/>
    </source>
</evidence>
<dbReference type="PANTHER" id="PTHR10534">
    <property type="entry name" value="PYRIDOXAL KINASE"/>
    <property type="match status" value="1"/>
</dbReference>
<organism evidence="7">
    <name type="scientific">Propionibacterium freudenreichii subsp. freudenreichii</name>
    <dbReference type="NCBI Taxonomy" id="66712"/>
    <lineage>
        <taxon>Bacteria</taxon>
        <taxon>Bacillati</taxon>
        <taxon>Actinomycetota</taxon>
        <taxon>Actinomycetes</taxon>
        <taxon>Propionibacteriales</taxon>
        <taxon>Propionibacteriaceae</taxon>
        <taxon>Propionibacterium</taxon>
    </lineage>
</organism>
<dbReference type="InterPro" id="IPR013749">
    <property type="entry name" value="PM/HMP-P_kinase-1"/>
</dbReference>
<dbReference type="GO" id="GO:0009443">
    <property type="term" value="P:pyridoxal 5'-phosphate salvage"/>
    <property type="evidence" value="ECO:0007669"/>
    <property type="project" value="InterPro"/>
</dbReference>
<dbReference type="SUPFAM" id="SSF53613">
    <property type="entry name" value="Ribokinase-like"/>
    <property type="match status" value="1"/>
</dbReference>
<dbReference type="RefSeq" id="WP_013160992.1">
    <property type="nucleotide sequence ID" value="NZ_HG975488.1"/>
</dbReference>
<dbReference type="GO" id="GO:0005829">
    <property type="term" value="C:cytosol"/>
    <property type="evidence" value="ECO:0007669"/>
    <property type="project" value="TreeGrafter"/>
</dbReference>
<dbReference type="CDD" id="cd01173">
    <property type="entry name" value="pyridoxal_pyridoxamine_kinase"/>
    <property type="match status" value="1"/>
</dbReference>
<accession>A0A068VSS5</accession>
<dbReference type="GO" id="GO:0005524">
    <property type="term" value="F:ATP binding"/>
    <property type="evidence" value="ECO:0007669"/>
    <property type="project" value="UniProtKB-KW"/>
</dbReference>
<sequence>MTRVLSVQSEVSYGFVGNSAVVFALRRIGVDVWPVNTVQFSNHTGYPSWRGPRLTPIDEAEIVRGLDELGILGQLDGVLTGYLSGPSMGRQIMAAVQLVKRRRPTALYCCDPVLGDDETGFYAAPGTLELFREQALPLAQVITPNRFELAALTNLPTSSLEEILIAADTLLDAGPSTVVVTSVPSLRPSQGAGHDDRIAMVAVQRDGAWQVSTPRLPGEFSGAGDLTSALFFAHSLAGESPGQALSHTASSIHGVLGATVAAGSRELELVAAQRELVHPSAVFEAERVR</sequence>
<evidence type="ECO:0000259" key="6">
    <source>
        <dbReference type="Pfam" id="PF08543"/>
    </source>
</evidence>
<feature type="domain" description="Pyridoxamine kinase/Phosphomethylpyrimidine kinase" evidence="6">
    <location>
        <begin position="91"/>
        <end position="263"/>
    </location>
</feature>
<evidence type="ECO:0000313" key="7">
    <source>
        <dbReference type="EMBL" id="CEP26018.1"/>
    </source>
</evidence>
<dbReference type="Pfam" id="PF08543">
    <property type="entry name" value="Phos_pyr_kin"/>
    <property type="match status" value="1"/>
</dbReference>
<keyword evidence="5" id="KW-0067">ATP-binding</keyword>
<dbReference type="Gene3D" id="3.40.1190.20">
    <property type="match status" value="1"/>
</dbReference>
<evidence type="ECO:0000256" key="1">
    <source>
        <dbReference type="ARBA" id="ARBA00012104"/>
    </source>
</evidence>
<keyword evidence="2 7" id="KW-0808">Transferase</keyword>
<evidence type="ECO:0000256" key="2">
    <source>
        <dbReference type="ARBA" id="ARBA00022679"/>
    </source>
</evidence>
<dbReference type="AlphaFoldDB" id="A0A068VSS5"/>
<dbReference type="GO" id="GO:0008478">
    <property type="term" value="F:pyridoxal kinase activity"/>
    <property type="evidence" value="ECO:0007669"/>
    <property type="project" value="UniProtKB-EC"/>
</dbReference>
<dbReference type="NCBIfam" id="TIGR00687">
    <property type="entry name" value="pyridox_kin"/>
    <property type="match status" value="1"/>
</dbReference>
<reference evidence="7" key="1">
    <citation type="submission" date="2014-08" db="EMBL/GenBank/DDBJ databases">
        <authorList>
            <person name="Falentin Helene"/>
        </authorList>
    </citation>
    <scope>NUCLEOTIDE SEQUENCE</scope>
</reference>
<dbReference type="InterPro" id="IPR004625">
    <property type="entry name" value="PyrdxlKinase"/>
</dbReference>